<keyword evidence="3 4" id="KW-0378">Hydrolase</keyword>
<dbReference type="PANTHER" id="PTHR11358">
    <property type="entry name" value="ARGINASE/AGMATINASE"/>
    <property type="match status" value="1"/>
</dbReference>
<accession>C4JXV5</accession>
<dbReference type="FunFam" id="3.40.800.10:FF:000014">
    <property type="entry name" value="Arginase family protein"/>
    <property type="match status" value="1"/>
</dbReference>
<keyword evidence="2" id="KW-0479">Metal-binding</keyword>
<dbReference type="PRINTS" id="PR00116">
    <property type="entry name" value="ARGINASE"/>
</dbReference>
<dbReference type="Pfam" id="PF00491">
    <property type="entry name" value="Arginase"/>
    <property type="match status" value="1"/>
</dbReference>
<dbReference type="PROSITE" id="PS01053">
    <property type="entry name" value="ARGINASE_1"/>
    <property type="match status" value="1"/>
</dbReference>
<evidence type="ECO:0000256" key="5">
    <source>
        <dbReference type="SAM" id="SignalP"/>
    </source>
</evidence>
<keyword evidence="7" id="KW-1185">Reference proteome</keyword>
<protein>
    <recommendedName>
        <fullName evidence="8">Agmatinase</fullName>
    </recommendedName>
</protein>
<feature type="signal peptide" evidence="5">
    <location>
        <begin position="1"/>
        <end position="17"/>
    </location>
</feature>
<organism evidence="6 7">
    <name type="scientific">Uncinocarpus reesii (strain UAMH 1704)</name>
    <dbReference type="NCBI Taxonomy" id="336963"/>
    <lineage>
        <taxon>Eukaryota</taxon>
        <taxon>Fungi</taxon>
        <taxon>Dikarya</taxon>
        <taxon>Ascomycota</taxon>
        <taxon>Pezizomycotina</taxon>
        <taxon>Eurotiomycetes</taxon>
        <taxon>Eurotiomycetidae</taxon>
        <taxon>Onygenales</taxon>
        <taxon>Onygenaceae</taxon>
        <taxon>Uncinocarpus</taxon>
    </lineage>
</organism>
<dbReference type="OrthoDB" id="288726at2759"/>
<sequence length="415" mass="45251">MIWVLVAFFNVLIAADSQDGRYTQHLLEGSLDDKASKWGFDWAFSGISSFGHLPYHRCLTGTDELFDVGIIGIPFDSAVTYRPGARLGPRAIREASARHLPSRGFNVHGGVNPYRSWARILDCGDIPVTPLDNDVASRMMYEGLYELGNRPSANSLYGDKPKLILLGGDHSIALPALRALKEIHNKPLALVHFDAHLDTLHPSAYPSIWGSNQAAFNHGSMFWIASQEGILSNSSNVHAGLRTRLTGDDWSDFENDDKQGFLRISTDDIDDIGADGIIKRIYERVGGEIPVYLSIDIDVLDPAFAPGTGAPESGGWSSRELLRIITGLRNLNIVGADIVEDRCNEMGNIIFGMLIDSQPQAFDPIRVYARMEAQSSTFDWHDPNGQPGCSVKVAGSTHKGLLSEAAGGQGRHGGI</sequence>
<evidence type="ECO:0000256" key="2">
    <source>
        <dbReference type="ARBA" id="ARBA00022723"/>
    </source>
</evidence>
<reference evidence="7" key="1">
    <citation type="journal article" date="2009" name="Genome Res.">
        <title>Comparative genomic analyses of the human fungal pathogens Coccidioides and their relatives.</title>
        <authorList>
            <person name="Sharpton T.J."/>
            <person name="Stajich J.E."/>
            <person name="Rounsley S.D."/>
            <person name="Gardner M.J."/>
            <person name="Wortman J.R."/>
            <person name="Jordar V.S."/>
            <person name="Maiti R."/>
            <person name="Kodira C.D."/>
            <person name="Neafsey D.E."/>
            <person name="Zeng Q."/>
            <person name="Hung C.-Y."/>
            <person name="McMahan C."/>
            <person name="Muszewska A."/>
            <person name="Grynberg M."/>
            <person name="Mandel M.A."/>
            <person name="Kellner E.M."/>
            <person name="Barker B.M."/>
            <person name="Galgiani J.N."/>
            <person name="Orbach M.J."/>
            <person name="Kirkland T.N."/>
            <person name="Cole G.T."/>
            <person name="Henn M.R."/>
            <person name="Birren B.W."/>
            <person name="Taylor J.W."/>
        </authorList>
    </citation>
    <scope>NUCLEOTIDE SEQUENCE [LARGE SCALE GENOMIC DNA]</scope>
    <source>
        <strain evidence="7">UAMH 1704</strain>
    </source>
</reference>
<evidence type="ECO:0000313" key="6">
    <source>
        <dbReference type="EMBL" id="EEP83028.1"/>
    </source>
</evidence>
<dbReference type="KEGG" id="ure:UREG_07893"/>
<dbReference type="GO" id="GO:0033389">
    <property type="term" value="P:putrescine biosynthetic process from arginine, via agmatine"/>
    <property type="evidence" value="ECO:0007669"/>
    <property type="project" value="TreeGrafter"/>
</dbReference>
<evidence type="ECO:0000256" key="4">
    <source>
        <dbReference type="RuleBase" id="RU003684"/>
    </source>
</evidence>
<gene>
    <name evidence="6" type="ORF">UREG_07893</name>
</gene>
<name>C4JXV5_UNCRE</name>
<dbReference type="InParanoid" id="C4JXV5"/>
<dbReference type="SUPFAM" id="SSF52768">
    <property type="entry name" value="Arginase/deacetylase"/>
    <property type="match status" value="1"/>
</dbReference>
<keyword evidence="5" id="KW-0732">Signal</keyword>
<dbReference type="GeneID" id="8437813"/>
<evidence type="ECO:0000313" key="7">
    <source>
        <dbReference type="Proteomes" id="UP000002058"/>
    </source>
</evidence>
<dbReference type="PROSITE" id="PS51409">
    <property type="entry name" value="ARGINASE_2"/>
    <property type="match status" value="1"/>
</dbReference>
<dbReference type="STRING" id="336963.C4JXV5"/>
<dbReference type="RefSeq" id="XP_002583120.1">
    <property type="nucleotide sequence ID" value="XM_002583074.1"/>
</dbReference>
<evidence type="ECO:0008006" key="8">
    <source>
        <dbReference type="Google" id="ProtNLM"/>
    </source>
</evidence>
<dbReference type="Gene3D" id="3.40.800.10">
    <property type="entry name" value="Ureohydrolase domain"/>
    <property type="match status" value="1"/>
</dbReference>
<dbReference type="InterPro" id="IPR023696">
    <property type="entry name" value="Ureohydrolase_dom_sf"/>
</dbReference>
<dbReference type="eggNOG" id="KOG2964">
    <property type="taxonomic scope" value="Eukaryota"/>
</dbReference>
<dbReference type="VEuPathDB" id="FungiDB:UREG_07893"/>
<evidence type="ECO:0000256" key="3">
    <source>
        <dbReference type="ARBA" id="ARBA00022801"/>
    </source>
</evidence>
<dbReference type="EMBL" id="CH476619">
    <property type="protein sequence ID" value="EEP83028.1"/>
    <property type="molecule type" value="Genomic_DNA"/>
</dbReference>
<evidence type="ECO:0000256" key="1">
    <source>
        <dbReference type="ARBA" id="ARBA00009227"/>
    </source>
</evidence>
<dbReference type="InterPro" id="IPR006035">
    <property type="entry name" value="Ureohydrolase"/>
</dbReference>
<dbReference type="OMA" id="DQERITH"/>
<dbReference type="CDD" id="cd11592">
    <property type="entry name" value="Agmatinase_PAH"/>
    <property type="match status" value="1"/>
</dbReference>
<dbReference type="HOGENOM" id="CLU_039478_1_1_1"/>
<proteinExistence type="inferred from homology"/>
<feature type="chain" id="PRO_5005667594" description="Agmatinase" evidence="5">
    <location>
        <begin position="18"/>
        <end position="415"/>
    </location>
</feature>
<dbReference type="InterPro" id="IPR020855">
    <property type="entry name" value="Ureohydrolase_Mn_BS"/>
</dbReference>
<dbReference type="GO" id="GO:0046872">
    <property type="term" value="F:metal ion binding"/>
    <property type="evidence" value="ECO:0007669"/>
    <property type="project" value="UniProtKB-KW"/>
</dbReference>
<dbReference type="GO" id="GO:0008783">
    <property type="term" value="F:agmatinase activity"/>
    <property type="evidence" value="ECO:0007669"/>
    <property type="project" value="TreeGrafter"/>
</dbReference>
<dbReference type="AlphaFoldDB" id="C4JXV5"/>
<comment type="similarity">
    <text evidence="1">Belongs to the arginase family. Agmatinase subfamily.</text>
</comment>
<dbReference type="PANTHER" id="PTHR11358:SF26">
    <property type="entry name" value="GUANIDINO ACID HYDROLASE, MITOCHONDRIAL"/>
    <property type="match status" value="1"/>
</dbReference>
<dbReference type="Proteomes" id="UP000002058">
    <property type="component" value="Unassembled WGS sequence"/>
</dbReference>